<evidence type="ECO:0000256" key="2">
    <source>
        <dbReference type="SAM" id="Phobius"/>
    </source>
</evidence>
<evidence type="ECO:0008006" key="5">
    <source>
        <dbReference type="Google" id="ProtNLM"/>
    </source>
</evidence>
<comment type="caution">
    <text evidence="3">The sequence shown here is derived from an EMBL/GenBank/DDBJ whole genome shotgun (WGS) entry which is preliminary data.</text>
</comment>
<organism evidence="3 4">
    <name type="scientific">Streptomyces durbertensis</name>
    <dbReference type="NCBI Taxonomy" id="2448886"/>
    <lineage>
        <taxon>Bacteria</taxon>
        <taxon>Bacillati</taxon>
        <taxon>Actinomycetota</taxon>
        <taxon>Actinomycetes</taxon>
        <taxon>Kitasatosporales</taxon>
        <taxon>Streptomycetaceae</taxon>
        <taxon>Streptomyces</taxon>
    </lineage>
</organism>
<evidence type="ECO:0000256" key="1">
    <source>
        <dbReference type="SAM" id="MobiDB-lite"/>
    </source>
</evidence>
<dbReference type="RefSeq" id="WP_182853750.1">
    <property type="nucleotide sequence ID" value="NZ_WMLF01000013.1"/>
</dbReference>
<feature type="transmembrane region" description="Helical" evidence="2">
    <location>
        <begin position="68"/>
        <end position="91"/>
    </location>
</feature>
<dbReference type="Proteomes" id="UP000766698">
    <property type="component" value="Unassembled WGS sequence"/>
</dbReference>
<proteinExistence type="predicted"/>
<dbReference type="EMBL" id="WMLF01000013">
    <property type="protein sequence ID" value="MBB1242323.1"/>
    <property type="molecule type" value="Genomic_DNA"/>
</dbReference>
<sequence length="274" mass="28020">MYVPVVRASAGLRLLRAAVFTAACVALSAAAHLVAGGGAVPLWTLGVAVAAVFAVAAPLAGRERALPGIAAGLALGQVALHTLFTTGHLLAARGSRDDGRLIELARGLLCGERAAALSLPQARAVLADAGLGHHASAAAHTTADPQLAFSVLDCVRFAVRGALATATGPMLLGHLAAAVAAGWLLRRGEAALWRLVRLSVLVVDGVLGELSLRALRDALAWARALVALRAGDTPARVGRAEEDGSRTPPEPEALRHAVVRRGPPARRQDFAPTA</sequence>
<evidence type="ECO:0000313" key="3">
    <source>
        <dbReference type="EMBL" id="MBB1242323.1"/>
    </source>
</evidence>
<keyword evidence="2" id="KW-0812">Transmembrane</keyword>
<keyword evidence="2" id="KW-0472">Membrane</keyword>
<gene>
    <name evidence="3" type="ORF">GL263_01845</name>
</gene>
<feature type="transmembrane region" description="Helical" evidence="2">
    <location>
        <begin position="162"/>
        <end position="185"/>
    </location>
</feature>
<feature type="transmembrane region" description="Helical" evidence="2">
    <location>
        <begin position="40"/>
        <end position="61"/>
    </location>
</feature>
<keyword evidence="2" id="KW-1133">Transmembrane helix</keyword>
<feature type="region of interest" description="Disordered" evidence="1">
    <location>
        <begin position="236"/>
        <end position="274"/>
    </location>
</feature>
<accession>A0ABR6EAW6</accession>
<evidence type="ECO:0000313" key="4">
    <source>
        <dbReference type="Proteomes" id="UP000766698"/>
    </source>
</evidence>
<protein>
    <recommendedName>
        <fullName evidence="5">Integral membrane protein</fullName>
    </recommendedName>
</protein>
<keyword evidence="4" id="KW-1185">Reference proteome</keyword>
<name>A0ABR6EAW6_9ACTN</name>
<reference evidence="4" key="1">
    <citation type="journal article" date="2020" name="Syst. Appl. Microbiol.">
        <title>Streptomyces alkaliterrae sp. nov., isolated from an alkaline soil, and emended descriptions of Streptomyces alkaliphilus, Streptomyces calidiresistens and Streptomyces durbertensis.</title>
        <authorList>
            <person name="Swiecimska M."/>
            <person name="Golinska P."/>
            <person name="Nouioui I."/>
            <person name="Wypij M."/>
            <person name="Rai M."/>
            <person name="Sangal V."/>
            <person name="Goodfellow M."/>
        </authorList>
    </citation>
    <scope>NUCLEOTIDE SEQUENCE [LARGE SCALE GENOMIC DNA]</scope>
    <source>
        <strain evidence="4">DSM 104538</strain>
    </source>
</reference>